<name>A0AA97AD41_9STRE</name>
<evidence type="ECO:0000313" key="3">
    <source>
        <dbReference type="Proteomes" id="UP001301526"/>
    </source>
</evidence>
<accession>A0AA97AD41</accession>
<dbReference type="PANTHER" id="PTHR43064:SF1">
    <property type="entry name" value="SLL1489 PROTEIN"/>
    <property type="match status" value="1"/>
</dbReference>
<dbReference type="PANTHER" id="PTHR43064">
    <property type="entry name" value="PHOSPHORIBOSYLAMINOIMIDAZOLE CARBOXYLASE-RELATED"/>
    <property type="match status" value="1"/>
</dbReference>
<dbReference type="EMBL" id="CP118734">
    <property type="protein sequence ID" value="WNY49866.1"/>
    <property type="molecule type" value="Genomic_DNA"/>
</dbReference>
<dbReference type="NCBIfam" id="NF033503">
    <property type="entry name" value="LarB"/>
    <property type="match status" value="1"/>
</dbReference>
<evidence type="ECO:0000259" key="1">
    <source>
        <dbReference type="SMART" id="SM01001"/>
    </source>
</evidence>
<dbReference type="RefSeq" id="WP_248054438.1">
    <property type="nucleotide sequence ID" value="NZ_CP118734.1"/>
</dbReference>
<dbReference type="Gene3D" id="3.40.50.1970">
    <property type="match status" value="1"/>
</dbReference>
<reference evidence="2 3" key="1">
    <citation type="submission" date="2023-02" db="EMBL/GenBank/DDBJ databases">
        <title>Streptococcus sp. Genome Sequencing and Assembly.</title>
        <authorList>
            <person name="Shore S.M."/>
            <person name="Nicholson T.L."/>
        </authorList>
    </citation>
    <scope>NUCLEOTIDE SEQUENCE [LARGE SCALE GENOMIC DNA]</scope>
    <source>
        <strain evidence="2 3">29892</strain>
    </source>
</reference>
<dbReference type="Proteomes" id="UP001301526">
    <property type="component" value="Chromosome"/>
</dbReference>
<gene>
    <name evidence="2" type="primary">larB</name>
    <name evidence="2" type="ORF">PW220_04310</name>
</gene>
<keyword evidence="3" id="KW-1185">Reference proteome</keyword>
<dbReference type="SUPFAM" id="SSF52255">
    <property type="entry name" value="N5-CAIR mutase (phosphoribosylaminoimidazole carboxylase, PurE)"/>
    <property type="match status" value="1"/>
</dbReference>
<proteinExistence type="predicted"/>
<dbReference type="InterPro" id="IPR039476">
    <property type="entry name" value="P2CMN_synthase_LarB"/>
</dbReference>
<evidence type="ECO:0000313" key="2">
    <source>
        <dbReference type="EMBL" id="WNY49866.1"/>
    </source>
</evidence>
<protein>
    <submittedName>
        <fullName evidence="2">Nickel pincer cofactor biosynthesis protein LarB</fullName>
    </submittedName>
</protein>
<dbReference type="SMART" id="SM01001">
    <property type="entry name" value="AIRC"/>
    <property type="match status" value="1"/>
</dbReference>
<organism evidence="2 3">
    <name type="scientific">Streptococcus iners subsp. hyiners</name>
    <dbReference type="NCBI Taxonomy" id="3028083"/>
    <lineage>
        <taxon>Bacteria</taxon>
        <taxon>Bacillati</taxon>
        <taxon>Bacillota</taxon>
        <taxon>Bacilli</taxon>
        <taxon>Lactobacillales</taxon>
        <taxon>Streptococcaceae</taxon>
        <taxon>Streptococcus</taxon>
        <taxon>Streptococcus iners</taxon>
    </lineage>
</organism>
<dbReference type="InterPro" id="IPR000031">
    <property type="entry name" value="PurE_dom"/>
</dbReference>
<dbReference type="Pfam" id="PF00731">
    <property type="entry name" value="AIRC"/>
    <property type="match status" value="1"/>
</dbReference>
<dbReference type="GO" id="GO:0006189">
    <property type="term" value="P:'de novo' IMP biosynthetic process"/>
    <property type="evidence" value="ECO:0007669"/>
    <property type="project" value="InterPro"/>
</dbReference>
<feature type="domain" description="PurE" evidence="1">
    <location>
        <begin position="87"/>
        <end position="219"/>
    </location>
</feature>
<dbReference type="GO" id="GO:0016787">
    <property type="term" value="F:hydrolase activity"/>
    <property type="evidence" value="ECO:0007669"/>
    <property type="project" value="InterPro"/>
</dbReference>
<sequence length="220" mass="23496">MDLGKMSHVDLDRINIKGFPEIIYGLHKTPLQILEVALKLDAANQPVMITKLSFDKWKELEDKPPNGSYFESSQIWYNRPFPTMKNGKILVLSAGTSDSQVVEEAAVVSQWMGCQTDVLQDVGVAGLGRLLGQLETIREASVIIVVAGMEGALPSVVSGLVSVPVIAVPTSVGYGANLDGLTTLLAMTTSCSSGISVVNIDNGFGAAYQASLIIKLMNQD</sequence>
<dbReference type="AlphaFoldDB" id="A0AA97AD41"/>